<evidence type="ECO:0000313" key="1">
    <source>
        <dbReference type="EMBL" id="RAU23037.1"/>
    </source>
</evidence>
<dbReference type="Pfam" id="PF16155">
    <property type="entry name" value="PnbB"/>
    <property type="match status" value="1"/>
</dbReference>
<gene>
    <name evidence="1" type="ORF">CU669_06605</name>
</gene>
<dbReference type="Proteomes" id="UP000251075">
    <property type="component" value="Unassembled WGS sequence"/>
</dbReference>
<name>A0A364P1J6_9PROT</name>
<keyword evidence="2" id="KW-1185">Reference proteome</keyword>
<evidence type="ECO:0000313" key="2">
    <source>
        <dbReference type="Proteomes" id="UP000251075"/>
    </source>
</evidence>
<protein>
    <submittedName>
        <fullName evidence="1">DUF4863 domain-containing protein</fullName>
    </submittedName>
</protein>
<sequence length="156" mass="16847">MSKSAFQALVAQITTTIAGQPVTPDLKGVLQAKFPPEGTVFKSIEAACHQAIKDGWMCEREHGGIKYGRVVEATPDLAGYSIDVVHMKDVAGPHHRHPDGEIDMVMPITPTAKFDGSPKGWVVYGPDSAHRPTVTEGEALVLYLLPGGKIDFTRNK</sequence>
<accession>A0A364P1J6</accession>
<comment type="caution">
    <text evidence="1">The sequence shown here is derived from an EMBL/GenBank/DDBJ whole genome shotgun (WGS) entry which is preliminary data.</text>
</comment>
<dbReference type="OrthoDB" id="4467772at2"/>
<dbReference type="RefSeq" id="WP_112143019.1">
    <property type="nucleotide sequence ID" value="NZ_PGTO01000003.1"/>
</dbReference>
<organism evidence="1 2">
    <name type="scientific">Paramagnetospirillum kuznetsovii</name>
    <dbReference type="NCBI Taxonomy" id="2053833"/>
    <lineage>
        <taxon>Bacteria</taxon>
        <taxon>Pseudomonadati</taxon>
        <taxon>Pseudomonadota</taxon>
        <taxon>Alphaproteobacteria</taxon>
        <taxon>Rhodospirillales</taxon>
        <taxon>Magnetospirillaceae</taxon>
        <taxon>Paramagnetospirillum</taxon>
    </lineage>
</organism>
<dbReference type="InterPro" id="IPR032345">
    <property type="entry name" value="PnbB"/>
</dbReference>
<dbReference type="AlphaFoldDB" id="A0A364P1J6"/>
<dbReference type="EMBL" id="PGTO01000003">
    <property type="protein sequence ID" value="RAU23037.1"/>
    <property type="molecule type" value="Genomic_DNA"/>
</dbReference>
<proteinExistence type="predicted"/>
<reference evidence="1 2" key="1">
    <citation type="submission" date="2017-11" db="EMBL/GenBank/DDBJ databases">
        <title>Draft genome sequence of magnetotactic bacterium Magnetospirillum kuznetsovii LBB-42.</title>
        <authorList>
            <person name="Grouzdev D.S."/>
            <person name="Rysina M.S."/>
            <person name="Baslerov R.V."/>
            <person name="Koziaeva V."/>
        </authorList>
    </citation>
    <scope>NUCLEOTIDE SEQUENCE [LARGE SCALE GENOMIC DNA]</scope>
    <source>
        <strain evidence="1 2">LBB-42</strain>
    </source>
</reference>